<dbReference type="Proteomes" id="UP001249851">
    <property type="component" value="Unassembled WGS sequence"/>
</dbReference>
<comment type="caution">
    <text evidence="2">The sequence shown here is derived from an EMBL/GenBank/DDBJ whole genome shotgun (WGS) entry which is preliminary data.</text>
</comment>
<dbReference type="InterPro" id="IPR036397">
    <property type="entry name" value="RNaseH_sf"/>
</dbReference>
<proteinExistence type="predicted"/>
<feature type="region of interest" description="Disordered" evidence="1">
    <location>
        <begin position="669"/>
        <end position="691"/>
    </location>
</feature>
<reference evidence="2" key="2">
    <citation type="journal article" date="2023" name="Science">
        <title>Genomic signatures of disease resistance in endangered staghorn corals.</title>
        <authorList>
            <person name="Vollmer S.V."/>
            <person name="Selwyn J.D."/>
            <person name="Despard B.A."/>
            <person name="Roesel C.L."/>
        </authorList>
    </citation>
    <scope>NUCLEOTIDE SEQUENCE</scope>
    <source>
        <strain evidence="2">K2</strain>
    </source>
</reference>
<dbReference type="Gene3D" id="3.30.420.10">
    <property type="entry name" value="Ribonuclease H-like superfamily/Ribonuclease H"/>
    <property type="match status" value="1"/>
</dbReference>
<dbReference type="EMBL" id="JARQWQ010000091">
    <property type="protein sequence ID" value="KAK2552045.1"/>
    <property type="molecule type" value="Genomic_DNA"/>
</dbReference>
<protein>
    <submittedName>
        <fullName evidence="2">Uncharacterized protein</fullName>
    </submittedName>
</protein>
<dbReference type="PANTHER" id="PTHR47331">
    <property type="entry name" value="PHD-TYPE DOMAIN-CONTAINING PROTEIN"/>
    <property type="match status" value="1"/>
</dbReference>
<reference evidence="2" key="1">
    <citation type="journal article" date="2023" name="G3 (Bethesda)">
        <title>Whole genome assembly and annotation of the endangered Caribbean coral Acropora cervicornis.</title>
        <authorList>
            <person name="Selwyn J.D."/>
            <person name="Vollmer S.V."/>
        </authorList>
    </citation>
    <scope>NUCLEOTIDE SEQUENCE</scope>
    <source>
        <strain evidence="2">K2</strain>
    </source>
</reference>
<feature type="compositionally biased region" description="Polar residues" evidence="1">
    <location>
        <begin position="680"/>
        <end position="691"/>
    </location>
</feature>
<dbReference type="InterPro" id="IPR012337">
    <property type="entry name" value="RNaseH-like_sf"/>
</dbReference>
<keyword evidence="3" id="KW-1185">Reference proteome</keyword>
<dbReference type="AlphaFoldDB" id="A0AAD9PZN7"/>
<evidence type="ECO:0000313" key="3">
    <source>
        <dbReference type="Proteomes" id="UP001249851"/>
    </source>
</evidence>
<dbReference type="Pfam" id="PF05380">
    <property type="entry name" value="Peptidase_A17"/>
    <property type="match status" value="2"/>
</dbReference>
<dbReference type="InterPro" id="IPR008042">
    <property type="entry name" value="Retrotrans_Pao"/>
</dbReference>
<dbReference type="SUPFAM" id="SSF53098">
    <property type="entry name" value="Ribonuclease H-like"/>
    <property type="match status" value="1"/>
</dbReference>
<evidence type="ECO:0000256" key="1">
    <source>
        <dbReference type="SAM" id="MobiDB-lite"/>
    </source>
</evidence>
<name>A0AAD9PZN7_ACRCE</name>
<sequence>MARRFPHLQEIANEIPPLDETANIHLLIGRDAPELLKGREFRNRPKGTPLDNNRPDVLRSHWRPYEVLVRRTSLLPANFVNSKRRILEPQYYKLVPCPNQLRVKESCTEWDQGTEGDVFRTTREDNDVSLCCEDRNFLEIMEANIHKNDHGTWEMPLPFRHKDVRMPNNRSQAVNRLNGLIRTLQRKPQMEKDYIEFMQKILDKGHAFPVLLEDIRVESQSGKDNKPGNPIAEYQMNVHLFGNGPSPAVATFGLRRTATDREEEFGENAMKFVHRNFYVDDGLASTPNTKQAIALVTATKAMPRTANLRLHKIVSNSIEVMEAFPVEERGKGVCDLDLRCDSLPAKRSLGVFWVLKNDNFTFQVTLPDQPFTRRGVLSTVNSIYDRLGLAVPVLLEGRLLLQKLVAMGKSKNKEEPLGWDDPLPDALLTQWQLGFGTIVRREIHAFSDASEDAIGAAVYLRQVNDRGQNHTALVFGQSRVAPLQITSIPRLELCAAVLAAQAVEKIMREMDVEIDKATFYTDSKVVLGCDRGTNFTGAKAELDKALAELDQHKVEKYTHKQGCEWLFNPPHTSHFGGAWERQIGTICRVLGAMSSHRRRRAATSLTFHAFNYENMPGWYIAWSLCSNRPVCPKSVEESTIPRRPILVTMEAGVLAKHAAQKKMVVTQTNLDRWRRGSNERGGNSPEQLAHR</sequence>
<evidence type="ECO:0000313" key="2">
    <source>
        <dbReference type="EMBL" id="KAK2552045.1"/>
    </source>
</evidence>
<organism evidence="2 3">
    <name type="scientific">Acropora cervicornis</name>
    <name type="common">Staghorn coral</name>
    <dbReference type="NCBI Taxonomy" id="6130"/>
    <lineage>
        <taxon>Eukaryota</taxon>
        <taxon>Metazoa</taxon>
        <taxon>Cnidaria</taxon>
        <taxon>Anthozoa</taxon>
        <taxon>Hexacorallia</taxon>
        <taxon>Scleractinia</taxon>
        <taxon>Astrocoeniina</taxon>
        <taxon>Acroporidae</taxon>
        <taxon>Acropora</taxon>
    </lineage>
</organism>
<dbReference type="PANTHER" id="PTHR47331:SF6">
    <property type="entry name" value="DOUBLECORTIN DOMAIN-CONTAINING PROTEIN"/>
    <property type="match status" value="1"/>
</dbReference>
<dbReference type="GO" id="GO:0003676">
    <property type="term" value="F:nucleic acid binding"/>
    <property type="evidence" value="ECO:0007669"/>
    <property type="project" value="InterPro"/>
</dbReference>
<gene>
    <name evidence="2" type="ORF">P5673_027067</name>
</gene>
<accession>A0AAD9PZN7</accession>